<dbReference type="PANTHER" id="PTHR18839:SF0">
    <property type="entry name" value="MITOTIC INTERACTOR AND SUBSTRATE OF PLK1 ISOFORM X1-RELATED"/>
    <property type="match status" value="1"/>
</dbReference>
<feature type="region of interest" description="Disordered" evidence="2">
    <location>
        <begin position="469"/>
        <end position="525"/>
    </location>
</feature>
<feature type="compositionally biased region" description="Low complexity" evidence="2">
    <location>
        <begin position="485"/>
        <end position="499"/>
    </location>
</feature>
<sequence length="692" mass="78488">MKDVIKDEESDNNNSPIQHETIKKDVIEIKIDEKKDTVENDPKNGKNGEIDLILHGDNNGIDKEILVDALTGLEGTTLTVLPQDTDNGEDRTELTSVIEISDDGTWATAELPTDNIDKIKNQEVVSVDEEVGFLASGYPTGSHASHSSQYYVNTTSPKDSTNDRNIGAQIMEKYDEERQKIKDSKNLPDISLLDVEESLEDIQRERRKIIESQAVRAKRIDSWIKGGSIIPSKDLSKIDSMDENKESKLVGSVDLAWSPTDSFEVYDADGEVVYDSILENKQKTKIFWEQKMLAAASQNNSPLPLNKMDQHQTHRLEVKQEKVDSQEPFKKSESNENIGNLLEVSNENTLNEHAQIISDSEVETKKKEKLEKENGINDDQDHLRKMKVQAESKILIEMREMKEREDEWRRHQMAVQTSLIPIATPSKEEEPFISIPTTDEGNYSEYGSEEKDDHTYSGLSRLTLTSPEVSTVTPHRQFQHQRTQSLDSMSSGHSSGSGSIPQVEPAGSLSAGRVNRRGNTVRPLDEPIDDTIKFIWSEKETPIEREIRLTCEREKELRREKLTINLPLTPSSQTSEIKTPDTPKTLATRRIEFEIEQAKRREKELKKNQTEEEKTSLRSNENVFVKQTILGTPLKINTSILAQEEKSKDNTAATPQTRFINNNGIETTLKKFQPNPNQRGLMKRFIASRGKI</sequence>
<dbReference type="InterPro" id="IPR042779">
    <property type="entry name" value="MISP/MISP3-like"/>
</dbReference>
<proteinExistence type="predicted"/>
<gene>
    <name evidence="3" type="ORF">g.7483</name>
</gene>
<evidence type="ECO:0000256" key="2">
    <source>
        <dbReference type="SAM" id="MobiDB-lite"/>
    </source>
</evidence>
<organism evidence="3">
    <name type="scientific">Clastoptera arizonana</name>
    <name type="common">Arizona spittle bug</name>
    <dbReference type="NCBI Taxonomy" id="38151"/>
    <lineage>
        <taxon>Eukaryota</taxon>
        <taxon>Metazoa</taxon>
        <taxon>Ecdysozoa</taxon>
        <taxon>Arthropoda</taxon>
        <taxon>Hexapoda</taxon>
        <taxon>Insecta</taxon>
        <taxon>Pterygota</taxon>
        <taxon>Neoptera</taxon>
        <taxon>Paraneoptera</taxon>
        <taxon>Hemiptera</taxon>
        <taxon>Auchenorrhyncha</taxon>
        <taxon>Cercopoidea</taxon>
        <taxon>Clastopteridae</taxon>
        <taxon>Clastoptera</taxon>
    </lineage>
</organism>
<feature type="non-terminal residue" evidence="3">
    <location>
        <position position="692"/>
    </location>
</feature>
<accession>A0A1B6DU01</accession>
<reference evidence="3" key="1">
    <citation type="submission" date="2015-12" db="EMBL/GenBank/DDBJ databases">
        <title>De novo transcriptome assembly of four potential Pierce s Disease insect vectors from Arizona vineyards.</title>
        <authorList>
            <person name="Tassone E.E."/>
        </authorList>
    </citation>
    <scope>NUCLEOTIDE SEQUENCE</scope>
</reference>
<keyword evidence="1" id="KW-0175">Coiled coil</keyword>
<evidence type="ECO:0000313" key="3">
    <source>
        <dbReference type="EMBL" id="JAS29143.1"/>
    </source>
</evidence>
<feature type="compositionally biased region" description="Polar residues" evidence="2">
    <location>
        <begin position="469"/>
        <end position="484"/>
    </location>
</feature>
<feature type="region of interest" description="Disordered" evidence="2">
    <location>
        <begin position="421"/>
        <end position="456"/>
    </location>
</feature>
<protein>
    <recommendedName>
        <fullName evidence="4">A-kinase anchor protein 2 C-terminal domain-containing protein</fullName>
    </recommendedName>
</protein>
<name>A0A1B6DU01_9HEMI</name>
<feature type="region of interest" description="Disordered" evidence="2">
    <location>
        <begin position="1"/>
        <end position="21"/>
    </location>
</feature>
<dbReference type="AlphaFoldDB" id="A0A1B6DU01"/>
<dbReference type="EMBL" id="GEDC01008155">
    <property type="protein sequence ID" value="JAS29143.1"/>
    <property type="molecule type" value="Transcribed_RNA"/>
</dbReference>
<evidence type="ECO:0008006" key="4">
    <source>
        <dbReference type="Google" id="ProtNLM"/>
    </source>
</evidence>
<evidence type="ECO:0000256" key="1">
    <source>
        <dbReference type="SAM" id="Coils"/>
    </source>
</evidence>
<dbReference type="PANTHER" id="PTHR18839">
    <property type="entry name" value="MITOTIC INTERACTOR AND SUBSTRATE OF PLK1 MISP FAMILY MEMBER"/>
    <property type="match status" value="1"/>
</dbReference>
<feature type="coiled-coil region" evidence="1">
    <location>
        <begin position="588"/>
        <end position="620"/>
    </location>
</feature>